<dbReference type="EMBL" id="BMAW01054545">
    <property type="protein sequence ID" value="GFS96857.1"/>
    <property type="molecule type" value="Genomic_DNA"/>
</dbReference>
<comment type="caution">
    <text evidence="1">The sequence shown here is derived from an EMBL/GenBank/DDBJ whole genome shotgun (WGS) entry which is preliminary data.</text>
</comment>
<gene>
    <name evidence="1" type="ORF">NPIL_447661</name>
</gene>
<sequence length="90" mass="10746">MEFRSFYGYMVKLLIGMTMRVFRKVFGQVRLKHDDLFIILGEGENIINSRCLMYLSENTQELPNIQTVTSSLFLRDSNWIDTRIRCLRFD</sequence>
<keyword evidence="2" id="KW-1185">Reference proteome</keyword>
<protein>
    <submittedName>
        <fullName evidence="1">Uncharacterized protein</fullName>
    </submittedName>
</protein>
<dbReference type="Proteomes" id="UP000887013">
    <property type="component" value="Unassembled WGS sequence"/>
</dbReference>
<dbReference type="AlphaFoldDB" id="A0A8X6TDJ4"/>
<accession>A0A8X6TDJ4</accession>
<evidence type="ECO:0000313" key="1">
    <source>
        <dbReference type="EMBL" id="GFS96857.1"/>
    </source>
</evidence>
<evidence type="ECO:0000313" key="2">
    <source>
        <dbReference type="Proteomes" id="UP000887013"/>
    </source>
</evidence>
<reference evidence="1" key="1">
    <citation type="submission" date="2020-08" db="EMBL/GenBank/DDBJ databases">
        <title>Multicomponent nature underlies the extraordinary mechanical properties of spider dragline silk.</title>
        <authorList>
            <person name="Kono N."/>
            <person name="Nakamura H."/>
            <person name="Mori M."/>
            <person name="Yoshida Y."/>
            <person name="Ohtoshi R."/>
            <person name="Malay A.D."/>
            <person name="Moran D.A.P."/>
            <person name="Tomita M."/>
            <person name="Numata K."/>
            <person name="Arakawa K."/>
        </authorList>
    </citation>
    <scope>NUCLEOTIDE SEQUENCE</scope>
</reference>
<organism evidence="1 2">
    <name type="scientific">Nephila pilipes</name>
    <name type="common">Giant wood spider</name>
    <name type="synonym">Nephila maculata</name>
    <dbReference type="NCBI Taxonomy" id="299642"/>
    <lineage>
        <taxon>Eukaryota</taxon>
        <taxon>Metazoa</taxon>
        <taxon>Ecdysozoa</taxon>
        <taxon>Arthropoda</taxon>
        <taxon>Chelicerata</taxon>
        <taxon>Arachnida</taxon>
        <taxon>Araneae</taxon>
        <taxon>Araneomorphae</taxon>
        <taxon>Entelegynae</taxon>
        <taxon>Araneoidea</taxon>
        <taxon>Nephilidae</taxon>
        <taxon>Nephila</taxon>
    </lineage>
</organism>
<proteinExistence type="predicted"/>
<name>A0A8X6TDJ4_NEPPI</name>